<accession>A0ABW2WNS2</accession>
<organism evidence="2 4">
    <name type="scientific">Streptomyces sanglieri</name>
    <dbReference type="NCBI Taxonomy" id="193460"/>
    <lineage>
        <taxon>Bacteria</taxon>
        <taxon>Bacillati</taxon>
        <taxon>Actinomycetota</taxon>
        <taxon>Actinomycetes</taxon>
        <taxon>Kitasatosporales</taxon>
        <taxon>Streptomycetaceae</taxon>
        <taxon>Streptomyces</taxon>
    </lineage>
</organism>
<dbReference type="EMBL" id="JBHTGL010000008">
    <property type="protein sequence ID" value="MFD0629634.1"/>
    <property type="molecule type" value="Genomic_DNA"/>
</dbReference>
<reference evidence="2" key="1">
    <citation type="journal article" date="2014" name="Int. J. Syst. Evol. Microbiol.">
        <title>Complete genome of a new Firmicutes species belonging to the dominant human colonic microbiota ('Ruminococcus bicirculans') reveals two chromosomes and a selective capacity to utilize plant glucans.</title>
        <authorList>
            <consortium name="NISC Comparative Sequencing Program"/>
            <person name="Wegmann U."/>
            <person name="Louis P."/>
            <person name="Goesmann A."/>
            <person name="Henrissat B."/>
            <person name="Duncan S.H."/>
            <person name="Flint H.J."/>
        </authorList>
    </citation>
    <scope>NUCLEOTIDE SEQUENCE</scope>
    <source>
        <strain evidence="2">JCM 12607</strain>
    </source>
</reference>
<name>A0ABW2WNS2_9ACTN</name>
<sequence length="250" mass="26372">MTGPALRDQGLMVTGLLEAGWPREHLRQVIAGRPLPDPLHRTVGAVVSARLRAAASMPVPHLTVGTVPHQAPAPDLPWTDQPPAPARPTPPTWSERQEQDAQLRRGVDAQRGCGGDDRMCSVLAVVGETLCPEHLGWPPCPGGCTRRTPDGAMCATCVEQMQLLSAEAIEAEPTDDGTCPGHAVVPCGRPVLVLGLCGRCRMRAQEERDRVEAEWQAAVVRVLASVSGLVLSLVSGIGCCGPGRLGSMGC</sequence>
<reference evidence="4" key="2">
    <citation type="journal article" date="2019" name="Int. J. Syst. Evol. Microbiol.">
        <title>The Global Catalogue of Microorganisms (GCM) 10K type strain sequencing project: providing services to taxonomists for standard genome sequencing and annotation.</title>
        <authorList>
            <consortium name="The Broad Institute Genomics Platform"/>
            <consortium name="The Broad Institute Genome Sequencing Center for Infectious Disease"/>
            <person name="Wu L."/>
            <person name="Ma J."/>
        </authorList>
    </citation>
    <scope>NUCLEOTIDE SEQUENCE [LARGE SCALE GENOMIC DNA]</scope>
    <source>
        <strain evidence="4">JCM 12607</strain>
    </source>
</reference>
<feature type="region of interest" description="Disordered" evidence="1">
    <location>
        <begin position="66"/>
        <end position="110"/>
    </location>
</feature>
<feature type="compositionally biased region" description="Basic and acidic residues" evidence="1">
    <location>
        <begin position="95"/>
        <end position="110"/>
    </location>
</feature>
<comment type="caution">
    <text evidence="2">The sequence shown here is derived from an EMBL/GenBank/DDBJ whole genome shotgun (WGS) entry which is preliminary data.</text>
</comment>
<evidence type="ECO:0000313" key="3">
    <source>
        <dbReference type="EMBL" id="MFD0629634.1"/>
    </source>
</evidence>
<gene>
    <name evidence="2" type="ORF">ACFQ2K_02715</name>
    <name evidence="3" type="ORF">ACFQ2K_50520</name>
</gene>
<feature type="compositionally biased region" description="Pro residues" evidence="1">
    <location>
        <begin position="80"/>
        <end position="91"/>
    </location>
</feature>
<evidence type="ECO:0000313" key="2">
    <source>
        <dbReference type="EMBL" id="MFD0621867.1"/>
    </source>
</evidence>
<proteinExistence type="predicted"/>
<evidence type="ECO:0000256" key="1">
    <source>
        <dbReference type="SAM" id="MobiDB-lite"/>
    </source>
</evidence>
<keyword evidence="4" id="KW-1185">Reference proteome</keyword>
<protein>
    <submittedName>
        <fullName evidence="2">Uncharacterized protein</fullName>
    </submittedName>
</protein>
<dbReference type="Proteomes" id="UP001596915">
    <property type="component" value="Unassembled WGS sequence"/>
</dbReference>
<reference evidence="2" key="3">
    <citation type="submission" date="2024-09" db="EMBL/GenBank/DDBJ databases">
        <authorList>
            <person name="Sun Q."/>
            <person name="Mori K."/>
        </authorList>
    </citation>
    <scope>NUCLEOTIDE SEQUENCE</scope>
    <source>
        <strain evidence="2">JCM 12607</strain>
    </source>
</reference>
<evidence type="ECO:0000313" key="4">
    <source>
        <dbReference type="Proteomes" id="UP001596915"/>
    </source>
</evidence>
<dbReference type="EMBL" id="JBHTGL010000004">
    <property type="protein sequence ID" value="MFD0621867.1"/>
    <property type="molecule type" value="Genomic_DNA"/>
</dbReference>